<organism evidence="2 3">
    <name type="scientific">Streptosporangium roseum (strain ATCC 12428 / DSM 43021 / JCM 3005 / KCTC 9067 / NCIMB 10171 / NRRL 2505 / NI 9100)</name>
    <dbReference type="NCBI Taxonomy" id="479432"/>
    <lineage>
        <taxon>Bacteria</taxon>
        <taxon>Bacillati</taxon>
        <taxon>Actinomycetota</taxon>
        <taxon>Actinomycetes</taxon>
        <taxon>Streptosporangiales</taxon>
        <taxon>Streptosporangiaceae</taxon>
        <taxon>Streptosporangium</taxon>
    </lineage>
</organism>
<dbReference type="HOGENOM" id="CLU_3349317_0_0_11"/>
<dbReference type="Proteomes" id="UP000002029">
    <property type="component" value="Chromosome"/>
</dbReference>
<feature type="region of interest" description="Disordered" evidence="1">
    <location>
        <begin position="1"/>
        <end position="37"/>
    </location>
</feature>
<evidence type="ECO:0000313" key="2">
    <source>
        <dbReference type="EMBL" id="ACZ86484.1"/>
    </source>
</evidence>
<accession>D2AQT7</accession>
<reference evidence="2 3" key="1">
    <citation type="journal article" date="2010" name="Stand. Genomic Sci.">
        <title>Complete genome sequence of Streptosporangium roseum type strain (NI 9100).</title>
        <authorList>
            <person name="Nolan M."/>
            <person name="Sikorski J."/>
            <person name="Jando M."/>
            <person name="Lucas S."/>
            <person name="Lapidus A."/>
            <person name="Glavina Del Rio T."/>
            <person name="Chen F."/>
            <person name="Tice H."/>
            <person name="Pitluck S."/>
            <person name="Cheng J.F."/>
            <person name="Chertkov O."/>
            <person name="Sims D."/>
            <person name="Meincke L."/>
            <person name="Brettin T."/>
            <person name="Han C."/>
            <person name="Detter J.C."/>
            <person name="Bruce D."/>
            <person name="Goodwin L."/>
            <person name="Land M."/>
            <person name="Hauser L."/>
            <person name="Chang Y.J."/>
            <person name="Jeffries C.D."/>
            <person name="Ivanova N."/>
            <person name="Mavromatis K."/>
            <person name="Mikhailova N."/>
            <person name="Chen A."/>
            <person name="Palaniappan K."/>
            <person name="Chain P."/>
            <person name="Rohde M."/>
            <person name="Goker M."/>
            <person name="Bristow J."/>
            <person name="Eisen J.A."/>
            <person name="Markowitz V."/>
            <person name="Hugenholtz P."/>
            <person name="Kyrpides N.C."/>
            <person name="Klenk H.P."/>
        </authorList>
    </citation>
    <scope>NUCLEOTIDE SEQUENCE [LARGE SCALE GENOMIC DNA]</scope>
    <source>
        <strain evidence="3">ATCC 12428 / DSM 43021 / JCM 3005 / NI 9100</strain>
    </source>
</reference>
<dbReference type="AlphaFoldDB" id="D2AQT7"/>
<sequence>MTDVGADASGVPEIDLADAEVLRDPAARERTSGRTAC</sequence>
<dbReference type="KEGG" id="sro:Sros_3549"/>
<name>D2AQT7_STRRD</name>
<feature type="compositionally biased region" description="Basic and acidic residues" evidence="1">
    <location>
        <begin position="20"/>
        <end position="37"/>
    </location>
</feature>
<protein>
    <submittedName>
        <fullName evidence="2">Uncharacterized protein</fullName>
    </submittedName>
</protein>
<dbReference type="EMBL" id="CP001814">
    <property type="protein sequence ID" value="ACZ86484.1"/>
    <property type="molecule type" value="Genomic_DNA"/>
</dbReference>
<dbReference type="STRING" id="479432.Sros_3549"/>
<keyword evidence="3" id="KW-1185">Reference proteome</keyword>
<gene>
    <name evidence="2" type="ordered locus">Sros_3549</name>
</gene>
<evidence type="ECO:0000256" key="1">
    <source>
        <dbReference type="SAM" id="MobiDB-lite"/>
    </source>
</evidence>
<proteinExistence type="predicted"/>
<evidence type="ECO:0000313" key="3">
    <source>
        <dbReference type="Proteomes" id="UP000002029"/>
    </source>
</evidence>